<dbReference type="OrthoDB" id="427368at2759"/>
<feature type="compositionally biased region" description="Basic and acidic residues" evidence="6">
    <location>
        <begin position="887"/>
        <end position="911"/>
    </location>
</feature>
<proteinExistence type="predicted"/>
<name>A0A5M3MV86_CONPW</name>
<dbReference type="GO" id="GO:0006261">
    <property type="term" value="P:DNA-templated DNA replication"/>
    <property type="evidence" value="ECO:0007669"/>
    <property type="project" value="TreeGrafter"/>
</dbReference>
<dbReference type="InterPro" id="IPR015943">
    <property type="entry name" value="WD40/YVTN_repeat-like_dom_sf"/>
</dbReference>
<keyword evidence="4" id="KW-0539">Nucleus</keyword>
<feature type="region of interest" description="Disordered" evidence="6">
    <location>
        <begin position="824"/>
        <end position="919"/>
    </location>
</feature>
<sequence length="959" mass="105208">MSTSSRTLTNSVHPPGKTCLAFSMDGKYAYTGGSDSIVRIFHVEKGKDQEPDAAAEAEDNITALTAANECWLSASEDSYIRTYTAGKNTFNGLAGSVKGATINCIAVDPKGKRIAVASDELMVKISDLDNISNVQIVDGFKRGVRKVTWDPSGSLLTVSCGDGTIAVWDVSEEQPTRLEVIDGIIPAVTDSESEEFMHDCSAVWHPTGQRFYAASRTHDIVAISRATWTKSETLSDPSVTGSHTAIALSANGAFLASACGSEVLIWSTQKRRVLSRLQSTPSAVTIQLAFSPSQNLLAWIDTQGGFTRVSNAIATEFGDPIKDSAAANVQGQVISRKKTPTPWEDDADVDLDAVGGDDGLFGGEDWIIDDIGGGMQDKPERQDKGDGYVKEMVSITKAQSAFQPGSTPMSVLKRRYLAYNMIGVIEVTDQDTHHIVNVEFHDRSARKSYHFTDHFKHDLASSGERGAVFACPPEQDNPAQVIYKPYGVWSTQGEWTYILPKGQRVLGVAAGGNKAMKSLRENSDSGGDLQGHGNVVVATSAGDLTFISGSGVEQIILGLEGEFVTMAAAEEYVIVVHRPGATTIDGSQGLLATVISYEDFEVLQEKPLPIPKGHILKWIGITDQGIPAIYDSAGYLHIMINFRRPNRATWARLLDTNAWERKQGKDESYWPVGCSNETFHCLILKGRQEYPGFPRPLIQELPIRMPFRIKDTTEEELLRIHINLARDALPDDEVSAPDLDRRELELDKITIRLIQAACKTDKQPRALELAKRLNLPQSLAAAHKVAAFYKLHGLREKFEALIEWREETMTPAEEARERRRALGDEDAPMAMPKPFQDFNAPPRVDRPGLARPTGIVEHSEFSSSNAGLRPIREKATGLSMSRSASPEGKRKRDEDDHMLNGTESDVKRRALGDAPSPATNSSTIIYRPLLILPNSFYQTPSLERTLRQQIPTLSHESPI</sequence>
<evidence type="ECO:0000313" key="10">
    <source>
        <dbReference type="EMBL" id="EIW83036.1"/>
    </source>
</evidence>
<dbReference type="InterPro" id="IPR048591">
    <property type="entry name" value="WDHD1/CFT4_hel"/>
</dbReference>
<dbReference type="PANTHER" id="PTHR19932:SF10">
    <property type="entry name" value="WD REPEAT AND HMG-BOX DNA-BINDING PROTEIN 1"/>
    <property type="match status" value="1"/>
</dbReference>
<dbReference type="OMA" id="RYAHTNG"/>
<keyword evidence="2 5" id="KW-0853">WD repeat</keyword>
<feature type="repeat" description="WD" evidence="5">
    <location>
        <begin position="137"/>
        <end position="178"/>
    </location>
</feature>
<dbReference type="GeneID" id="19207527"/>
<evidence type="ECO:0000256" key="3">
    <source>
        <dbReference type="ARBA" id="ARBA00022737"/>
    </source>
</evidence>
<evidence type="ECO:0000256" key="1">
    <source>
        <dbReference type="ARBA" id="ARBA00004123"/>
    </source>
</evidence>
<dbReference type="EMBL" id="JH711576">
    <property type="protein sequence ID" value="EIW83036.1"/>
    <property type="molecule type" value="Genomic_DNA"/>
</dbReference>
<evidence type="ECO:0000259" key="7">
    <source>
        <dbReference type="Pfam" id="PF12341"/>
    </source>
</evidence>
<dbReference type="Proteomes" id="UP000053558">
    <property type="component" value="Unassembled WGS sequence"/>
</dbReference>
<dbReference type="PROSITE" id="PS50294">
    <property type="entry name" value="WD_REPEATS_REGION"/>
    <property type="match status" value="1"/>
</dbReference>
<dbReference type="Pfam" id="PF20946">
    <property type="entry name" value="Ctf4_C"/>
    <property type="match status" value="1"/>
</dbReference>
<keyword evidence="3" id="KW-0677">Repeat</keyword>
<protein>
    <submittedName>
        <fullName evidence="10">WD40 repeat-like protein</fullName>
    </submittedName>
</protein>
<accession>A0A5M3MV86</accession>
<dbReference type="InterPro" id="IPR057646">
    <property type="entry name" value="WD40_WDHD1_1st"/>
</dbReference>
<dbReference type="PANTHER" id="PTHR19932">
    <property type="entry name" value="WD REPEAT AND HMG-BOX DNA BINDING PROTEIN"/>
    <property type="match status" value="1"/>
</dbReference>
<evidence type="ECO:0000259" key="8">
    <source>
        <dbReference type="Pfam" id="PF20946"/>
    </source>
</evidence>
<dbReference type="KEGG" id="cput:CONPUDRAFT_52709"/>
<dbReference type="SUPFAM" id="SSF50978">
    <property type="entry name" value="WD40 repeat-like"/>
    <property type="match status" value="1"/>
</dbReference>
<dbReference type="PROSITE" id="PS50082">
    <property type="entry name" value="WD_REPEATS_2"/>
    <property type="match status" value="1"/>
</dbReference>
<dbReference type="GO" id="GO:0006281">
    <property type="term" value="P:DNA repair"/>
    <property type="evidence" value="ECO:0007669"/>
    <property type="project" value="TreeGrafter"/>
</dbReference>
<dbReference type="InterPro" id="IPR001680">
    <property type="entry name" value="WD40_rpt"/>
</dbReference>
<dbReference type="InterPro" id="IPR036322">
    <property type="entry name" value="WD40_repeat_dom_sf"/>
</dbReference>
<evidence type="ECO:0000256" key="6">
    <source>
        <dbReference type="SAM" id="MobiDB-lite"/>
    </source>
</evidence>
<feature type="domain" description="WDHD1 first WD40" evidence="9">
    <location>
        <begin position="12"/>
        <end position="306"/>
    </location>
</feature>
<dbReference type="Pfam" id="PF24817">
    <property type="entry name" value="WD40_WDHD1_1st"/>
    <property type="match status" value="1"/>
</dbReference>
<comment type="caution">
    <text evidence="10">The sequence shown here is derived from an EMBL/GenBank/DDBJ whole genome shotgun (WGS) entry which is preliminary data.</text>
</comment>
<dbReference type="SMART" id="SM00320">
    <property type="entry name" value="WD40"/>
    <property type="match status" value="5"/>
</dbReference>
<evidence type="ECO:0000256" key="4">
    <source>
        <dbReference type="ARBA" id="ARBA00023242"/>
    </source>
</evidence>
<keyword evidence="11" id="KW-1185">Reference proteome</keyword>
<evidence type="ECO:0000256" key="5">
    <source>
        <dbReference type="PROSITE-ProRule" id="PRU00221"/>
    </source>
</evidence>
<dbReference type="InterPro" id="IPR022100">
    <property type="entry name" value="WDHD1/CFT4_beta-prop_2nd"/>
</dbReference>
<dbReference type="Gene3D" id="2.130.10.10">
    <property type="entry name" value="YVTN repeat-like/Quinoprotein amine dehydrogenase"/>
    <property type="match status" value="2"/>
</dbReference>
<dbReference type="Pfam" id="PF12341">
    <property type="entry name" value="Mcl1_mid"/>
    <property type="match status" value="1"/>
</dbReference>
<comment type="subcellular location">
    <subcellularLocation>
        <location evidence="1">Nucleus</location>
    </subcellularLocation>
</comment>
<feature type="domain" description="WDHD1/CFT4 second beta-propeller" evidence="7">
    <location>
        <begin position="401"/>
        <end position="706"/>
    </location>
</feature>
<dbReference type="AlphaFoldDB" id="A0A5M3MV86"/>
<gene>
    <name evidence="10" type="ORF">CONPUDRAFT_52709</name>
</gene>
<reference evidence="11" key="1">
    <citation type="journal article" date="2012" name="Science">
        <title>The Paleozoic origin of enzymatic lignin decomposition reconstructed from 31 fungal genomes.</title>
        <authorList>
            <person name="Floudas D."/>
            <person name="Binder M."/>
            <person name="Riley R."/>
            <person name="Barry K."/>
            <person name="Blanchette R.A."/>
            <person name="Henrissat B."/>
            <person name="Martinez A.T."/>
            <person name="Otillar R."/>
            <person name="Spatafora J.W."/>
            <person name="Yadav J.S."/>
            <person name="Aerts A."/>
            <person name="Benoit I."/>
            <person name="Boyd A."/>
            <person name="Carlson A."/>
            <person name="Copeland A."/>
            <person name="Coutinho P.M."/>
            <person name="de Vries R.P."/>
            <person name="Ferreira P."/>
            <person name="Findley K."/>
            <person name="Foster B."/>
            <person name="Gaskell J."/>
            <person name="Glotzer D."/>
            <person name="Gorecki P."/>
            <person name="Heitman J."/>
            <person name="Hesse C."/>
            <person name="Hori C."/>
            <person name="Igarashi K."/>
            <person name="Jurgens J.A."/>
            <person name="Kallen N."/>
            <person name="Kersten P."/>
            <person name="Kohler A."/>
            <person name="Kuees U."/>
            <person name="Kumar T.K.A."/>
            <person name="Kuo A."/>
            <person name="LaButti K."/>
            <person name="Larrondo L.F."/>
            <person name="Lindquist E."/>
            <person name="Ling A."/>
            <person name="Lombard V."/>
            <person name="Lucas S."/>
            <person name="Lundell T."/>
            <person name="Martin R."/>
            <person name="McLaughlin D.J."/>
            <person name="Morgenstern I."/>
            <person name="Morin E."/>
            <person name="Murat C."/>
            <person name="Nagy L.G."/>
            <person name="Nolan M."/>
            <person name="Ohm R.A."/>
            <person name="Patyshakuliyeva A."/>
            <person name="Rokas A."/>
            <person name="Ruiz-Duenas F.J."/>
            <person name="Sabat G."/>
            <person name="Salamov A."/>
            <person name="Samejima M."/>
            <person name="Schmutz J."/>
            <person name="Slot J.C."/>
            <person name="St John F."/>
            <person name="Stenlid J."/>
            <person name="Sun H."/>
            <person name="Sun S."/>
            <person name="Syed K."/>
            <person name="Tsang A."/>
            <person name="Wiebenga A."/>
            <person name="Young D."/>
            <person name="Pisabarro A."/>
            <person name="Eastwood D.C."/>
            <person name="Martin F."/>
            <person name="Cullen D."/>
            <person name="Grigoriev I.V."/>
            <person name="Hibbett D.S."/>
        </authorList>
    </citation>
    <scope>NUCLEOTIDE SEQUENCE [LARGE SCALE GENOMIC DNA]</scope>
    <source>
        <strain evidence="11">RWD-64-598 SS2</strain>
    </source>
</reference>
<dbReference type="GO" id="GO:0003682">
    <property type="term" value="F:chromatin binding"/>
    <property type="evidence" value="ECO:0007669"/>
    <property type="project" value="TreeGrafter"/>
</dbReference>
<dbReference type="RefSeq" id="XP_007766356.1">
    <property type="nucleotide sequence ID" value="XM_007768166.1"/>
</dbReference>
<evidence type="ECO:0000256" key="2">
    <source>
        <dbReference type="ARBA" id="ARBA00022574"/>
    </source>
</evidence>
<dbReference type="GO" id="GO:0000278">
    <property type="term" value="P:mitotic cell cycle"/>
    <property type="evidence" value="ECO:0007669"/>
    <property type="project" value="TreeGrafter"/>
</dbReference>
<organism evidence="10 11">
    <name type="scientific">Coniophora puteana (strain RWD-64-598)</name>
    <name type="common">Brown rot fungus</name>
    <dbReference type="NCBI Taxonomy" id="741705"/>
    <lineage>
        <taxon>Eukaryota</taxon>
        <taxon>Fungi</taxon>
        <taxon>Dikarya</taxon>
        <taxon>Basidiomycota</taxon>
        <taxon>Agaricomycotina</taxon>
        <taxon>Agaricomycetes</taxon>
        <taxon>Agaricomycetidae</taxon>
        <taxon>Boletales</taxon>
        <taxon>Coniophorineae</taxon>
        <taxon>Coniophoraceae</taxon>
        <taxon>Coniophora</taxon>
    </lineage>
</organism>
<dbReference type="GO" id="GO:0043596">
    <property type="term" value="C:nuclear replication fork"/>
    <property type="evidence" value="ECO:0007669"/>
    <property type="project" value="TreeGrafter"/>
</dbReference>
<evidence type="ECO:0000259" key="9">
    <source>
        <dbReference type="Pfam" id="PF24817"/>
    </source>
</evidence>
<evidence type="ECO:0000313" key="11">
    <source>
        <dbReference type="Proteomes" id="UP000053558"/>
    </source>
</evidence>
<feature type="domain" description="WDHD1/CFT4 helical bundle" evidence="8">
    <location>
        <begin position="713"/>
        <end position="807"/>
    </location>
</feature>